<evidence type="ECO:0000313" key="2">
    <source>
        <dbReference type="EMBL" id="BCJ34162.1"/>
    </source>
</evidence>
<dbReference type="KEGG" id="atl:Athai_16650"/>
<evidence type="ECO:0000256" key="1">
    <source>
        <dbReference type="SAM" id="Phobius"/>
    </source>
</evidence>
<feature type="transmembrane region" description="Helical" evidence="1">
    <location>
        <begin position="99"/>
        <end position="127"/>
    </location>
</feature>
<dbReference type="EMBL" id="AP023355">
    <property type="protein sequence ID" value="BCJ34162.1"/>
    <property type="molecule type" value="Genomic_DNA"/>
</dbReference>
<accession>A0A7R7HVH5</accession>
<keyword evidence="1" id="KW-0472">Membrane</keyword>
<evidence type="ECO:0000313" key="3">
    <source>
        <dbReference type="Proteomes" id="UP000611640"/>
    </source>
</evidence>
<dbReference type="InterPro" id="IPR033458">
    <property type="entry name" value="DUF5134"/>
</dbReference>
<keyword evidence="1" id="KW-1133">Transmembrane helix</keyword>
<gene>
    <name evidence="2" type="ORF">Athai_16650</name>
</gene>
<protein>
    <recommendedName>
        <fullName evidence="4">DUF5134 domain-containing protein</fullName>
    </recommendedName>
</protein>
<name>A0A7R7HVH5_9ACTN</name>
<dbReference type="Proteomes" id="UP000611640">
    <property type="component" value="Chromosome"/>
</dbReference>
<feature type="transmembrane region" description="Helical" evidence="1">
    <location>
        <begin position="67"/>
        <end position="87"/>
    </location>
</feature>
<sequence length="233" mass="24451">MTTMTNAWLPTWLKVLATTLFVIVAVAHAVHLRHGSRESRVWHAGHVLMALGMIDMSLPLSRTPVPAVVGEAVFATCTVLALGAGLVQLGRHRRCLPWLLAAVSQAGMLCMFAMPVAGFVLLIWVLIGWFGLEAVGWIAGVLPSLDAPARIAIRVAGLRLEPAPVPASAGAAAVGVVDRTATEPAAGASRDRHDLALRATLALMALGMAYMLLAMQLGMPHPSSTENGGMTGM</sequence>
<proteinExistence type="predicted"/>
<keyword evidence="1" id="KW-0812">Transmembrane</keyword>
<feature type="transmembrane region" description="Helical" evidence="1">
    <location>
        <begin position="12"/>
        <end position="30"/>
    </location>
</feature>
<reference evidence="2 3" key="1">
    <citation type="submission" date="2020-08" db="EMBL/GenBank/DDBJ databases">
        <title>Whole genome shotgun sequence of Actinocatenispora thailandica NBRC 105041.</title>
        <authorList>
            <person name="Komaki H."/>
            <person name="Tamura T."/>
        </authorList>
    </citation>
    <scope>NUCLEOTIDE SEQUENCE [LARGE SCALE GENOMIC DNA]</scope>
    <source>
        <strain evidence="2 3">NBRC 105041</strain>
    </source>
</reference>
<dbReference type="RefSeq" id="WP_203960921.1">
    <property type="nucleotide sequence ID" value="NZ_AP023355.1"/>
</dbReference>
<dbReference type="Pfam" id="PF17197">
    <property type="entry name" value="DUF5134"/>
    <property type="match status" value="1"/>
</dbReference>
<evidence type="ECO:0008006" key="4">
    <source>
        <dbReference type="Google" id="ProtNLM"/>
    </source>
</evidence>
<keyword evidence="3" id="KW-1185">Reference proteome</keyword>
<organism evidence="2 3">
    <name type="scientific">Actinocatenispora thailandica</name>
    <dbReference type="NCBI Taxonomy" id="227318"/>
    <lineage>
        <taxon>Bacteria</taxon>
        <taxon>Bacillati</taxon>
        <taxon>Actinomycetota</taxon>
        <taxon>Actinomycetes</taxon>
        <taxon>Micromonosporales</taxon>
        <taxon>Micromonosporaceae</taxon>
        <taxon>Actinocatenispora</taxon>
    </lineage>
</organism>
<feature type="transmembrane region" description="Helical" evidence="1">
    <location>
        <begin position="195"/>
        <end position="213"/>
    </location>
</feature>
<dbReference type="AlphaFoldDB" id="A0A7R7HVH5"/>